<dbReference type="SUPFAM" id="SSF50630">
    <property type="entry name" value="Acid proteases"/>
    <property type="match status" value="1"/>
</dbReference>
<gene>
    <name evidence="3" type="ORF">SAMN05216462_1024</name>
</gene>
<evidence type="ECO:0000256" key="1">
    <source>
        <dbReference type="SAM" id="SignalP"/>
    </source>
</evidence>
<reference evidence="3 4" key="1">
    <citation type="submission" date="2016-10" db="EMBL/GenBank/DDBJ databases">
        <authorList>
            <person name="de Groot N.N."/>
        </authorList>
    </citation>
    <scope>NUCLEOTIDE SEQUENCE [LARGE SCALE GENOMIC DNA]</scope>
    <source>
        <strain evidence="3 4">D31d</strain>
    </source>
</reference>
<accession>A0A1H4A279</accession>
<dbReference type="Proteomes" id="UP000182257">
    <property type="component" value="Unassembled WGS sequence"/>
</dbReference>
<dbReference type="InterPro" id="IPR021109">
    <property type="entry name" value="Peptidase_aspartic_dom_sf"/>
</dbReference>
<dbReference type="AlphaFoldDB" id="A0A1H4A279"/>
<dbReference type="OrthoDB" id="1061568at2"/>
<dbReference type="InterPro" id="IPR001478">
    <property type="entry name" value="PDZ"/>
</dbReference>
<dbReference type="InterPro" id="IPR036034">
    <property type="entry name" value="PDZ_sf"/>
</dbReference>
<feature type="signal peptide" evidence="1">
    <location>
        <begin position="1"/>
        <end position="18"/>
    </location>
</feature>
<dbReference type="Gene3D" id="2.40.70.10">
    <property type="entry name" value="Acid Proteases"/>
    <property type="match status" value="2"/>
</dbReference>
<evidence type="ECO:0000313" key="4">
    <source>
        <dbReference type="Proteomes" id="UP000182257"/>
    </source>
</evidence>
<evidence type="ECO:0000313" key="3">
    <source>
        <dbReference type="EMBL" id="SEA30076.1"/>
    </source>
</evidence>
<dbReference type="EMBL" id="FNRF01000002">
    <property type="protein sequence ID" value="SEA30076.1"/>
    <property type="molecule type" value="Genomic_DNA"/>
</dbReference>
<feature type="domain" description="PDZ" evidence="2">
    <location>
        <begin position="293"/>
        <end position="380"/>
    </location>
</feature>
<feature type="chain" id="PRO_5010252798" description="PDZ domain-containing protein" evidence="1">
    <location>
        <begin position="19"/>
        <end position="392"/>
    </location>
</feature>
<dbReference type="PROSITE" id="PS50106">
    <property type="entry name" value="PDZ"/>
    <property type="match status" value="1"/>
</dbReference>
<organism evidence="3 4">
    <name type="scientific">Xylanibacter ruminicola</name>
    <name type="common">Prevotella ruminicola</name>
    <dbReference type="NCBI Taxonomy" id="839"/>
    <lineage>
        <taxon>Bacteria</taxon>
        <taxon>Pseudomonadati</taxon>
        <taxon>Bacteroidota</taxon>
        <taxon>Bacteroidia</taxon>
        <taxon>Bacteroidales</taxon>
        <taxon>Prevotellaceae</taxon>
        <taxon>Xylanibacter</taxon>
    </lineage>
</organism>
<dbReference type="SUPFAM" id="SSF50156">
    <property type="entry name" value="PDZ domain-like"/>
    <property type="match status" value="1"/>
</dbReference>
<proteinExistence type="predicted"/>
<evidence type="ECO:0000259" key="2">
    <source>
        <dbReference type="PROSITE" id="PS50106"/>
    </source>
</evidence>
<name>A0A1H4A279_XYLRU</name>
<dbReference type="RefSeq" id="WP_074760531.1">
    <property type="nucleotide sequence ID" value="NZ_FNRF01000002.1"/>
</dbReference>
<sequence>MKLLSTIILALSSLNGLAQNNANDNTMPFVYHGHIYLQTTINDNLRVNTLFDTGAANIFGIDSVALAQSSWHPQKVGKARAGGAAGSTMVRVIADGTKVQMGNMVQQYQIVPIFKLRDIVNRHVDGIWGIKDISKYQLEINFEKQYLKQYTSTKPNTEGYQQLPIKYENNRIMLQAEVQLGGKKIRGWYLMDTGSGGSVTFTSGAVTEFALDKIEGKRYLADMAQPGIGDKAMETSVEMMSDHILIGGDTIRYADISYVPEGVGAMSDRPYLGIIGNDVWDRFNIIIDAKKQMLYLRRHKADDPIGKRYGYGWRNRTDICRGWVVFYMNRSSEAHEAGVEIGDTITTINGRDVKDYSWDEEEALHKAPRHELDIVTPQGQQKHVILEAKEYW</sequence>
<protein>
    <recommendedName>
        <fullName evidence="2">PDZ domain-containing protein</fullName>
    </recommendedName>
</protein>
<dbReference type="Gene3D" id="2.30.42.10">
    <property type="match status" value="1"/>
</dbReference>
<keyword evidence="1" id="KW-0732">Signal</keyword>